<evidence type="ECO:0000313" key="3">
    <source>
        <dbReference type="Proteomes" id="UP001515480"/>
    </source>
</evidence>
<dbReference type="Proteomes" id="UP001515480">
    <property type="component" value="Unassembled WGS sequence"/>
</dbReference>
<dbReference type="CDD" id="cd01860">
    <property type="entry name" value="Rab5_related"/>
    <property type="match status" value="1"/>
</dbReference>
<keyword evidence="3" id="KW-1185">Reference proteome</keyword>
<evidence type="ECO:0000256" key="1">
    <source>
        <dbReference type="ARBA" id="ARBA00022741"/>
    </source>
</evidence>
<name>A0AB34JTV7_PRYPA</name>
<protein>
    <submittedName>
        <fullName evidence="2">Uncharacterized protein</fullName>
    </submittedName>
</protein>
<dbReference type="FunFam" id="3.40.50.300:FF:000823">
    <property type="entry name" value="Small GTPase RAB, putative"/>
    <property type="match status" value="1"/>
</dbReference>
<dbReference type="SMART" id="SM00173">
    <property type="entry name" value="RAS"/>
    <property type="match status" value="1"/>
</dbReference>
<dbReference type="PROSITE" id="PS51420">
    <property type="entry name" value="RHO"/>
    <property type="match status" value="1"/>
</dbReference>
<dbReference type="AlphaFoldDB" id="A0AB34JTV7"/>
<dbReference type="NCBIfam" id="TIGR00231">
    <property type="entry name" value="small_GTP"/>
    <property type="match status" value="1"/>
</dbReference>
<dbReference type="PROSITE" id="PS51419">
    <property type="entry name" value="RAB"/>
    <property type="match status" value="1"/>
</dbReference>
<gene>
    <name evidence="2" type="ORF">AB1Y20_019347</name>
</gene>
<dbReference type="PRINTS" id="PR00449">
    <property type="entry name" value="RASTRNSFRMNG"/>
</dbReference>
<dbReference type="Pfam" id="PF00071">
    <property type="entry name" value="Ras"/>
    <property type="match status" value="1"/>
</dbReference>
<evidence type="ECO:0000313" key="2">
    <source>
        <dbReference type="EMBL" id="KAL1524452.1"/>
    </source>
</evidence>
<dbReference type="Gene3D" id="3.40.50.300">
    <property type="entry name" value="P-loop containing nucleotide triphosphate hydrolases"/>
    <property type="match status" value="1"/>
</dbReference>
<dbReference type="PROSITE" id="PS51421">
    <property type="entry name" value="RAS"/>
    <property type="match status" value="1"/>
</dbReference>
<reference evidence="2 3" key="1">
    <citation type="journal article" date="2024" name="Science">
        <title>Giant polyketide synthase enzymes in the biosynthesis of giant marine polyether toxins.</title>
        <authorList>
            <person name="Fallon T.R."/>
            <person name="Shende V.V."/>
            <person name="Wierzbicki I.H."/>
            <person name="Pendleton A.L."/>
            <person name="Watervoot N.F."/>
            <person name="Auber R.P."/>
            <person name="Gonzalez D.J."/>
            <person name="Wisecaver J.H."/>
            <person name="Moore B.S."/>
        </authorList>
    </citation>
    <scope>NUCLEOTIDE SEQUENCE [LARGE SCALE GENOMIC DNA]</scope>
    <source>
        <strain evidence="2 3">12B1</strain>
    </source>
</reference>
<proteinExistence type="predicted"/>
<keyword evidence="1" id="KW-0547">Nucleotide-binding</keyword>
<sequence length="198" mass="21765">MRTAAVGGRVTECKLVLLGDSNVGKSSLVLRFVKNQFSIEQGTTVGAAFLQQVVPLGDSEDKIQFGIWDTAGSERYKALAPMYYRGAEAAIVVYDITSFESFEGAKRWVGELKTHGQPQVVIAFVANKCDLEDYRVVSSQEGKAYAQEQEMAYFETSAKTAHNVWQMFVDLAQLVPRKDVALSSTTSLEQSQQKGACC</sequence>
<accession>A0AB34JTV7</accession>
<dbReference type="GO" id="GO:0003924">
    <property type="term" value="F:GTPase activity"/>
    <property type="evidence" value="ECO:0007669"/>
    <property type="project" value="InterPro"/>
</dbReference>
<organism evidence="2 3">
    <name type="scientific">Prymnesium parvum</name>
    <name type="common">Toxic golden alga</name>
    <dbReference type="NCBI Taxonomy" id="97485"/>
    <lineage>
        <taxon>Eukaryota</taxon>
        <taxon>Haptista</taxon>
        <taxon>Haptophyta</taxon>
        <taxon>Prymnesiophyceae</taxon>
        <taxon>Prymnesiales</taxon>
        <taxon>Prymnesiaceae</taxon>
        <taxon>Prymnesium</taxon>
    </lineage>
</organism>
<dbReference type="SMART" id="SM00174">
    <property type="entry name" value="RHO"/>
    <property type="match status" value="1"/>
</dbReference>
<dbReference type="EMBL" id="JBGBPQ010000005">
    <property type="protein sequence ID" value="KAL1524452.1"/>
    <property type="molecule type" value="Genomic_DNA"/>
</dbReference>
<dbReference type="SMART" id="SM00176">
    <property type="entry name" value="RAN"/>
    <property type="match status" value="1"/>
</dbReference>
<dbReference type="SUPFAM" id="SSF52540">
    <property type="entry name" value="P-loop containing nucleoside triphosphate hydrolases"/>
    <property type="match status" value="1"/>
</dbReference>
<dbReference type="SMART" id="SM00175">
    <property type="entry name" value="RAB"/>
    <property type="match status" value="1"/>
</dbReference>
<dbReference type="GO" id="GO:0005525">
    <property type="term" value="F:GTP binding"/>
    <property type="evidence" value="ECO:0007669"/>
    <property type="project" value="InterPro"/>
</dbReference>
<dbReference type="InterPro" id="IPR005225">
    <property type="entry name" value="Small_GTP-bd"/>
</dbReference>
<dbReference type="InterPro" id="IPR001806">
    <property type="entry name" value="Small_GTPase"/>
</dbReference>
<dbReference type="PANTHER" id="PTHR47978">
    <property type="match status" value="1"/>
</dbReference>
<comment type="caution">
    <text evidence="2">The sequence shown here is derived from an EMBL/GenBank/DDBJ whole genome shotgun (WGS) entry which is preliminary data.</text>
</comment>
<dbReference type="InterPro" id="IPR027417">
    <property type="entry name" value="P-loop_NTPase"/>
</dbReference>